<accession>A0A9J5ZBK1</accession>
<protein>
    <recommendedName>
        <fullName evidence="6">B box-type domain-containing protein</fullName>
    </recommendedName>
</protein>
<feature type="domain" description="B box-type" evidence="6">
    <location>
        <begin position="100"/>
        <end position="144"/>
    </location>
</feature>
<organism evidence="7 8">
    <name type="scientific">Solanum commersonii</name>
    <name type="common">Commerson's wild potato</name>
    <name type="synonym">Commerson's nightshade</name>
    <dbReference type="NCBI Taxonomy" id="4109"/>
    <lineage>
        <taxon>Eukaryota</taxon>
        <taxon>Viridiplantae</taxon>
        <taxon>Streptophyta</taxon>
        <taxon>Embryophyta</taxon>
        <taxon>Tracheophyta</taxon>
        <taxon>Spermatophyta</taxon>
        <taxon>Magnoliopsida</taxon>
        <taxon>eudicotyledons</taxon>
        <taxon>Gunneridae</taxon>
        <taxon>Pentapetalae</taxon>
        <taxon>asterids</taxon>
        <taxon>lamiids</taxon>
        <taxon>Solanales</taxon>
        <taxon>Solanaceae</taxon>
        <taxon>Solanoideae</taxon>
        <taxon>Solaneae</taxon>
        <taxon>Solanum</taxon>
    </lineage>
</organism>
<dbReference type="GO" id="GO:0008270">
    <property type="term" value="F:zinc ion binding"/>
    <property type="evidence" value="ECO:0007669"/>
    <property type="project" value="UniProtKB-KW"/>
</dbReference>
<dbReference type="SMART" id="SM00336">
    <property type="entry name" value="BBOX"/>
    <property type="match status" value="2"/>
</dbReference>
<dbReference type="PANTHER" id="PTHR31717:SF143">
    <property type="entry name" value="B BOX-TYPE DOMAIN-CONTAINING PROTEIN"/>
    <property type="match status" value="1"/>
</dbReference>
<dbReference type="Proteomes" id="UP000824120">
    <property type="component" value="Chromosome 4"/>
</dbReference>
<dbReference type="PANTHER" id="PTHR31717">
    <property type="entry name" value="ZINC FINGER PROTEIN CONSTANS-LIKE 10"/>
    <property type="match status" value="1"/>
</dbReference>
<dbReference type="InterPro" id="IPR049808">
    <property type="entry name" value="CONSTANS-like_Bbox1"/>
</dbReference>
<keyword evidence="2 4" id="KW-0863">Zinc-finger</keyword>
<proteinExistence type="predicted"/>
<evidence type="ECO:0000256" key="3">
    <source>
        <dbReference type="ARBA" id="ARBA00022833"/>
    </source>
</evidence>
<keyword evidence="3" id="KW-0862">Zinc</keyword>
<evidence type="ECO:0000256" key="2">
    <source>
        <dbReference type="ARBA" id="ARBA00022771"/>
    </source>
</evidence>
<evidence type="ECO:0000256" key="1">
    <source>
        <dbReference type="ARBA" id="ARBA00022723"/>
    </source>
</evidence>
<dbReference type="OrthoDB" id="1588981at2759"/>
<name>A0A9J5ZBK1_SOLCO</name>
<feature type="region of interest" description="Disordered" evidence="5">
    <location>
        <begin position="517"/>
        <end position="538"/>
    </location>
</feature>
<gene>
    <name evidence="7" type="ORF">H5410_019567</name>
</gene>
<sequence length="600" mass="67112">MESKLQQLLRNQGSFGNNLSTFEKVEVRLTCILSSPDSTGVIRLELFRGSFEFVKMEMEKACEFCMLLKPVVYCEADAAHLCLSCDAKVHSANALSNRHPRTLVCECCGHNPAYIRCSDHQSFMCRDCDRCHHDLSSQHQRKVITSYMGSPSAKDLAALWGFGLKDLENVTPPDQFISTSNGKANGAKVTPKKFKRSHSSPGCSSLASELAFTGLVVSPESEVGSTSYYTKNSSFFLIFLSVISHKKLMISDEVLPGMILNTSISCLSHADTVEMDLSLINKDIYVIVLSLRKWRENTSLILQQILDLERLQLTEGSNNLTSGESRNNVSSLKNCTSWNMHNKFDCLQSSPDLGPELQDWGSTHESPVAESFPLPLPDGDSFWECKSPVQSSQLWPQNLQDLGAYAELECFDNSNMPDVDLTFQNFEELFSEEQHLNVTLLEEDMTYSSMENDSSIDRSDYSYVKKDISTASSVRAGHSTHFGQGHGEHIPTIKDCPPPIRTNFSSLSFSASRLSSESSGNEYVDSPAANDQEVSCNSQMDSKENLLAMQKEKKEARLYEKQAQNTPRRARTDLKKQPIRGQVLKAHCYESDELNMSRSF</sequence>
<evidence type="ECO:0000256" key="4">
    <source>
        <dbReference type="PROSITE-ProRule" id="PRU00024"/>
    </source>
</evidence>
<comment type="caution">
    <text evidence="7">The sequence shown here is derived from an EMBL/GenBank/DDBJ whole genome shotgun (WGS) entry which is preliminary data.</text>
</comment>
<dbReference type="CDD" id="cd19821">
    <property type="entry name" value="Bbox1_BBX-like"/>
    <property type="match status" value="1"/>
</dbReference>
<evidence type="ECO:0000256" key="5">
    <source>
        <dbReference type="SAM" id="MobiDB-lite"/>
    </source>
</evidence>
<evidence type="ECO:0000313" key="8">
    <source>
        <dbReference type="Proteomes" id="UP000824120"/>
    </source>
</evidence>
<keyword evidence="1" id="KW-0479">Metal-binding</keyword>
<dbReference type="InterPro" id="IPR000315">
    <property type="entry name" value="Znf_B-box"/>
</dbReference>
<dbReference type="PROSITE" id="PS50119">
    <property type="entry name" value="ZF_BBOX"/>
    <property type="match status" value="1"/>
</dbReference>
<keyword evidence="8" id="KW-1185">Reference proteome</keyword>
<evidence type="ECO:0000313" key="7">
    <source>
        <dbReference type="EMBL" id="KAG5608286.1"/>
    </source>
</evidence>
<dbReference type="EMBL" id="JACXVP010000004">
    <property type="protein sequence ID" value="KAG5608286.1"/>
    <property type="molecule type" value="Genomic_DNA"/>
</dbReference>
<reference evidence="7 8" key="1">
    <citation type="submission" date="2020-09" db="EMBL/GenBank/DDBJ databases">
        <title>De no assembly of potato wild relative species, Solanum commersonii.</title>
        <authorList>
            <person name="Cho K."/>
        </authorList>
    </citation>
    <scope>NUCLEOTIDE SEQUENCE [LARGE SCALE GENOMIC DNA]</scope>
    <source>
        <strain evidence="7">LZ3.2</strain>
        <tissue evidence="7">Leaf</tissue>
    </source>
</reference>
<evidence type="ECO:0000259" key="6">
    <source>
        <dbReference type="PROSITE" id="PS50119"/>
    </source>
</evidence>
<dbReference type="AlphaFoldDB" id="A0A9J5ZBK1"/>